<dbReference type="Proteomes" id="UP000676996">
    <property type="component" value="Unassembled WGS sequence"/>
</dbReference>
<keyword evidence="1" id="KW-0813">Transport</keyword>
<keyword evidence="2" id="KW-0812">Transmembrane</keyword>
<comment type="caution">
    <text evidence="3">The sequence shown here is derived from an EMBL/GenBank/DDBJ whole genome shotgun (WGS) entry which is preliminary data.</text>
</comment>
<keyword evidence="2" id="KW-1133">Transmembrane helix</keyword>
<evidence type="ECO:0000313" key="4">
    <source>
        <dbReference type="Proteomes" id="UP000676996"/>
    </source>
</evidence>
<dbReference type="PIRSF" id="PIRSF032126">
    <property type="entry name" value="F0F1_ATP_synthase_subunit_I"/>
    <property type="match status" value="1"/>
</dbReference>
<comment type="function">
    <text evidence="1">A possible function for this protein is to guide the assembly of the membrane sector of the ATPase enzyme complex.</text>
</comment>
<evidence type="ECO:0000256" key="2">
    <source>
        <dbReference type="SAM" id="Phobius"/>
    </source>
</evidence>
<dbReference type="Pfam" id="PF09527">
    <property type="entry name" value="ATPase_gene1"/>
    <property type="match status" value="1"/>
</dbReference>
<proteinExistence type="inferred from homology"/>
<dbReference type="GO" id="GO:1902600">
    <property type="term" value="P:proton transmembrane transport"/>
    <property type="evidence" value="ECO:0007669"/>
    <property type="project" value="UniProtKB-KW"/>
</dbReference>
<feature type="transmembrane region" description="Helical" evidence="2">
    <location>
        <begin position="42"/>
        <end position="62"/>
    </location>
</feature>
<keyword evidence="1" id="KW-0406">Ion transport</keyword>
<dbReference type="InterPro" id="IPR016989">
    <property type="entry name" value="Atp1_alphaprobac"/>
</dbReference>
<keyword evidence="1" id="KW-0375">Hydrogen ion transport</keyword>
<gene>
    <name evidence="3" type="ORF">J7S20_14235</name>
</gene>
<evidence type="ECO:0000256" key="1">
    <source>
        <dbReference type="PIRNR" id="PIRNR032126"/>
    </source>
</evidence>
<dbReference type="InterPro" id="IPR032820">
    <property type="entry name" value="ATPase_put"/>
</dbReference>
<sequence>MADDRQNGTDDLEKRIADAKAKHAHSSGALHAAEGRAETRGWAVGIEFVGAVIVGAVIGLLLDKWLNTAPWLMIVFLALGFAAGLRRAMATSKQFDTDFTNDEQ</sequence>
<keyword evidence="4" id="KW-1185">Reference proteome</keyword>
<protein>
    <recommendedName>
        <fullName evidence="1">ATP synthase protein I</fullName>
    </recommendedName>
</protein>
<dbReference type="GO" id="GO:0045259">
    <property type="term" value="C:proton-transporting ATP synthase complex"/>
    <property type="evidence" value="ECO:0007669"/>
    <property type="project" value="UniProtKB-UniRule"/>
</dbReference>
<name>A0A8T4IKM4_9SPHN</name>
<organism evidence="3 4">
    <name type="scientific">Stakelama marina</name>
    <dbReference type="NCBI Taxonomy" id="2826939"/>
    <lineage>
        <taxon>Bacteria</taxon>
        <taxon>Pseudomonadati</taxon>
        <taxon>Pseudomonadota</taxon>
        <taxon>Alphaproteobacteria</taxon>
        <taxon>Sphingomonadales</taxon>
        <taxon>Sphingomonadaceae</taxon>
        <taxon>Stakelama</taxon>
    </lineage>
</organism>
<dbReference type="EMBL" id="JAGRQC010000004">
    <property type="protein sequence ID" value="MBR0553665.1"/>
    <property type="molecule type" value="Genomic_DNA"/>
</dbReference>
<feature type="transmembrane region" description="Helical" evidence="2">
    <location>
        <begin position="68"/>
        <end position="85"/>
    </location>
</feature>
<keyword evidence="1 2" id="KW-0472">Membrane</keyword>
<dbReference type="AlphaFoldDB" id="A0A8T4IKM4"/>
<comment type="similarity">
    <text evidence="1">Belongs to the bacterial AtpI family.</text>
</comment>
<reference evidence="3" key="1">
    <citation type="submission" date="2021-04" db="EMBL/GenBank/DDBJ databases">
        <title>Ouciella asimina sp. nov., isolated from the surface seawater in the hydrothermal field of Okinawa Trough.</title>
        <authorList>
            <person name="Shuang W."/>
        </authorList>
    </citation>
    <scope>NUCLEOTIDE SEQUENCE</scope>
    <source>
        <strain evidence="3">LXI357</strain>
    </source>
</reference>
<dbReference type="RefSeq" id="WP_284054909.1">
    <property type="nucleotide sequence ID" value="NZ_JAGRQC010000004.1"/>
</dbReference>
<accession>A0A8T4IKM4</accession>
<evidence type="ECO:0000313" key="3">
    <source>
        <dbReference type="EMBL" id="MBR0553665.1"/>
    </source>
</evidence>